<gene>
    <name evidence="2" type="ORF">GCM10011322_13480</name>
</gene>
<dbReference type="InterPro" id="IPR025282">
    <property type="entry name" value="DUF4214"/>
</dbReference>
<dbReference type="InterPro" id="IPR001343">
    <property type="entry name" value="Hemolysn_Ca-bd"/>
</dbReference>
<dbReference type="Proteomes" id="UP000600449">
    <property type="component" value="Unassembled WGS sequence"/>
</dbReference>
<keyword evidence="3" id="KW-1185">Reference proteome</keyword>
<accession>A0A917Q5P6</accession>
<dbReference type="EMBL" id="BMMF01000003">
    <property type="protein sequence ID" value="GGK28271.1"/>
    <property type="molecule type" value="Genomic_DNA"/>
</dbReference>
<name>A0A917Q5P6_9HYPH</name>
<evidence type="ECO:0000313" key="3">
    <source>
        <dbReference type="Proteomes" id="UP000600449"/>
    </source>
</evidence>
<dbReference type="Pfam" id="PF00353">
    <property type="entry name" value="HemolysinCabind"/>
    <property type="match status" value="1"/>
</dbReference>
<dbReference type="InterPro" id="IPR018511">
    <property type="entry name" value="Hemolysin-typ_Ca-bd_CS"/>
</dbReference>
<evidence type="ECO:0000313" key="2">
    <source>
        <dbReference type="EMBL" id="GGK28271.1"/>
    </source>
</evidence>
<dbReference type="AlphaFoldDB" id="A0A917Q5P6"/>
<sequence length="303" mass="32385">MPIINAYSRPLQMQDGVSSFPVVADPVLISESTSAVLGRDPNTGIYILVEGFFGSSFASVNAFTFYEADQSPLGKLSGLQISGSFAQIEQTLARLSDISFLLGGVDSFYGSEFNDVIRGYGGNDYISGGSGIDIALFSGFGGHYSVSRLGGDIIVSGPDGSDRLNQVERIGFADGILAFDFEGTAGRAYRLYEAALNRVPDPAGLGAWTRALDAGTSLAEVAWGFINSPEFMNRFSTAQTDAGFVDALYQNVLDRLPDAIGKEYWELQLNSGVSRADVLIGFSESAENKNATISNFDNGVWFV</sequence>
<proteinExistence type="predicted"/>
<dbReference type="Gene3D" id="1.10.3130.20">
    <property type="entry name" value="Phycobilisome linker domain"/>
    <property type="match status" value="1"/>
</dbReference>
<organism evidence="2 3">
    <name type="scientific">Salinarimonas ramus</name>
    <dbReference type="NCBI Taxonomy" id="690164"/>
    <lineage>
        <taxon>Bacteria</taxon>
        <taxon>Pseudomonadati</taxon>
        <taxon>Pseudomonadota</taxon>
        <taxon>Alphaproteobacteria</taxon>
        <taxon>Hyphomicrobiales</taxon>
        <taxon>Salinarimonadaceae</taxon>
        <taxon>Salinarimonas</taxon>
    </lineage>
</organism>
<reference evidence="2 3" key="1">
    <citation type="journal article" date="2014" name="Int. J. Syst. Evol. Microbiol.">
        <title>Complete genome sequence of Corynebacterium casei LMG S-19264T (=DSM 44701T), isolated from a smear-ripened cheese.</title>
        <authorList>
            <consortium name="US DOE Joint Genome Institute (JGI-PGF)"/>
            <person name="Walter F."/>
            <person name="Albersmeier A."/>
            <person name="Kalinowski J."/>
            <person name="Ruckert C."/>
        </authorList>
    </citation>
    <scope>NUCLEOTIDE SEQUENCE [LARGE SCALE GENOMIC DNA]</scope>
    <source>
        <strain evidence="2 3">CGMCC 1.9161</strain>
    </source>
</reference>
<feature type="domain" description="DUF4214" evidence="1">
    <location>
        <begin position="224"/>
        <end position="290"/>
    </location>
</feature>
<dbReference type="InterPro" id="IPR011049">
    <property type="entry name" value="Serralysin-like_metalloprot_C"/>
</dbReference>
<dbReference type="GO" id="GO:0005509">
    <property type="term" value="F:calcium ion binding"/>
    <property type="evidence" value="ECO:0007669"/>
    <property type="project" value="InterPro"/>
</dbReference>
<evidence type="ECO:0000259" key="1">
    <source>
        <dbReference type="Pfam" id="PF13946"/>
    </source>
</evidence>
<dbReference type="Pfam" id="PF13946">
    <property type="entry name" value="DUF4214"/>
    <property type="match status" value="1"/>
</dbReference>
<dbReference type="InterPro" id="IPR038255">
    <property type="entry name" value="PBS_linker_sf"/>
</dbReference>
<dbReference type="PROSITE" id="PS00330">
    <property type="entry name" value="HEMOLYSIN_CALCIUM"/>
    <property type="match status" value="1"/>
</dbReference>
<comment type="caution">
    <text evidence="2">The sequence shown here is derived from an EMBL/GenBank/DDBJ whole genome shotgun (WGS) entry which is preliminary data.</text>
</comment>
<protein>
    <recommendedName>
        <fullName evidence="1">DUF4214 domain-containing protein</fullName>
    </recommendedName>
</protein>
<dbReference type="SUPFAM" id="SSF51120">
    <property type="entry name" value="beta-Roll"/>
    <property type="match status" value="1"/>
</dbReference>
<dbReference type="RefSeq" id="WP_188910943.1">
    <property type="nucleotide sequence ID" value="NZ_BMMF01000003.1"/>
</dbReference>